<accession>A0A138ZYE0</accession>
<feature type="transmembrane region" description="Helical" evidence="6">
    <location>
        <begin position="129"/>
        <end position="147"/>
    </location>
</feature>
<keyword evidence="8" id="KW-1185">Reference proteome</keyword>
<feature type="region of interest" description="Disordered" evidence="5">
    <location>
        <begin position="365"/>
        <end position="384"/>
    </location>
</feature>
<dbReference type="STRING" id="1344416.A0A138ZYE0"/>
<feature type="transmembrane region" description="Helical" evidence="6">
    <location>
        <begin position="153"/>
        <end position="169"/>
    </location>
</feature>
<reference evidence="7 8" key="1">
    <citation type="journal article" date="2015" name="Genome Biol. Evol.">
        <title>Phylogenomic analyses indicate that early fungi evolved digesting cell walls of algal ancestors of land plants.</title>
        <authorList>
            <person name="Chang Y."/>
            <person name="Wang S."/>
            <person name="Sekimoto S."/>
            <person name="Aerts A.L."/>
            <person name="Choi C."/>
            <person name="Clum A."/>
            <person name="LaButti K.M."/>
            <person name="Lindquist E.A."/>
            <person name="Yee Ngan C."/>
            <person name="Ohm R.A."/>
            <person name="Salamov A.A."/>
            <person name="Grigoriev I.V."/>
            <person name="Spatafora J.W."/>
            <person name="Berbee M.L."/>
        </authorList>
    </citation>
    <scope>NUCLEOTIDE SEQUENCE [LARGE SCALE GENOMIC DNA]</scope>
    <source>
        <strain evidence="7 8">JEL478</strain>
    </source>
</reference>
<evidence type="ECO:0000256" key="2">
    <source>
        <dbReference type="ARBA" id="ARBA00022692"/>
    </source>
</evidence>
<feature type="transmembrane region" description="Helical" evidence="6">
    <location>
        <begin position="54"/>
        <end position="72"/>
    </location>
</feature>
<evidence type="ECO:0008006" key="9">
    <source>
        <dbReference type="Google" id="ProtNLM"/>
    </source>
</evidence>
<feature type="transmembrane region" description="Helical" evidence="6">
    <location>
        <begin position="676"/>
        <end position="699"/>
    </location>
</feature>
<dbReference type="InterPro" id="IPR052430">
    <property type="entry name" value="IVT-Associated"/>
</dbReference>
<feature type="region of interest" description="Disordered" evidence="5">
    <location>
        <begin position="483"/>
        <end position="508"/>
    </location>
</feature>
<dbReference type="Pfam" id="PF11744">
    <property type="entry name" value="ALMT"/>
    <property type="match status" value="1"/>
</dbReference>
<dbReference type="PANTHER" id="PTHR47804:SF3">
    <property type="entry name" value="PROTEIN BRE4"/>
    <property type="match status" value="1"/>
</dbReference>
<dbReference type="InterPro" id="IPR020966">
    <property type="entry name" value="ALMT"/>
</dbReference>
<proteinExistence type="predicted"/>
<dbReference type="GO" id="GO:0015743">
    <property type="term" value="P:malate transport"/>
    <property type="evidence" value="ECO:0007669"/>
    <property type="project" value="InterPro"/>
</dbReference>
<comment type="subcellular location">
    <subcellularLocation>
        <location evidence="1">Membrane</location>
        <topology evidence="1">Multi-pass membrane protein</topology>
    </subcellularLocation>
</comment>
<evidence type="ECO:0000313" key="7">
    <source>
        <dbReference type="EMBL" id="KXS09285.1"/>
    </source>
</evidence>
<feature type="transmembrane region" description="Helical" evidence="6">
    <location>
        <begin position="647"/>
        <end position="664"/>
    </location>
</feature>
<sequence>MQSDTKAFSWRFDPEGHIGGGSNFAHFLYGAPSPSPSWRLFFAGSLSPPRLIPTLRGILSFFAAVCLALGNFPTFLTEEFTYVCVCVALSNHTDRVGGAIRSLGCTIVGTCLAISCALFALTISRSFPLGLLFVIFFWSLASCLALIKWPFTYTSYLCACMTFYFTLVRNDTLQDAIPATLCTAFAFCIGAALTTLSCIIIAPTASSGALYSRAAALTRTCGTLFTQIARAGTSKIVTSVEIEEIKASVTTARFELAMMTRLVDEEKFEFSFLSTHLSPSVFTSLQAMVSTLSSLSTTIRAQNASRHARFLSSPNTSFGTDQARPVNQQLRHLKAHTVGDTVFGDTMGGAELARVARELSRAANGAAAPAAGPHSADAALQGTQAQAQQRKFSLAQLAVAIGEGGDVHFEDDEPSPLESPDSRSDMTAEIEADAPNFDVSTSTFGSGILSEGNVSTLPGAATEHLNVLIVEAADAIADLAETFGNTSKNPPRRFRQAQPDPEAARQPPRLGRRYSTIPVHNMHRRNASVASMLSPMRDGFDVHQDVIVEHMFAASTRTDVDAANLMDVFFVFGFFEFLRQVRRLEFAVKVPAAERQPTGWQSVKRVLWKLVWTVQDWLPQGETSLYRWLMKKLWDSARFLDSYEYRFAIKVSLAVTLFSILAFVESTRDWFIEWKVRWAVITIFAIASPTHAGVLLSGFQRTLGTLIGASVAVASCLASSSVPYAFAALSIVSVTPLFIAKYKGDPDYMKAATVAELTFSVIAIPQVTNTAAGETILRVAYERVLMIALGSVIIVLVNRLIWPRLARVELRKSLGETIEGIGTLYSQLASIFMTRRRFTQAETERIERLEQRLQLQIIQERVLLFLTQREPRAQGTFPHKTFHELIRSLQFVVDLLRSTRVVLSQTHFNEELDESDMLLLDADRVEMFRAVLVLIWIIRAALRIKQPLPAYLPDCVSPRVRLNEKFLKLRTASPSNANAWATLAFYSYSFAMTLVIWRLEKIALLKVILVRSIKSLYGEIHGVEGLSSNETEQMRQLESEISTD</sequence>
<dbReference type="PANTHER" id="PTHR47804">
    <property type="entry name" value="60S RIBOSOMAL PROTEIN L19"/>
    <property type="match status" value="1"/>
</dbReference>
<dbReference type="Proteomes" id="UP000070544">
    <property type="component" value="Unassembled WGS sequence"/>
</dbReference>
<evidence type="ECO:0000256" key="6">
    <source>
        <dbReference type="SAM" id="Phobius"/>
    </source>
</evidence>
<keyword evidence="2 6" id="KW-0812">Transmembrane</keyword>
<dbReference type="GO" id="GO:0016020">
    <property type="term" value="C:membrane"/>
    <property type="evidence" value="ECO:0007669"/>
    <property type="project" value="UniProtKB-SubCell"/>
</dbReference>
<dbReference type="EMBL" id="KQ965871">
    <property type="protein sequence ID" value="KXS09285.1"/>
    <property type="molecule type" value="Genomic_DNA"/>
</dbReference>
<organism evidence="7 8">
    <name type="scientific">Gonapodya prolifera (strain JEL478)</name>
    <name type="common">Monoblepharis prolifera</name>
    <dbReference type="NCBI Taxonomy" id="1344416"/>
    <lineage>
        <taxon>Eukaryota</taxon>
        <taxon>Fungi</taxon>
        <taxon>Fungi incertae sedis</taxon>
        <taxon>Chytridiomycota</taxon>
        <taxon>Chytridiomycota incertae sedis</taxon>
        <taxon>Monoblepharidomycetes</taxon>
        <taxon>Monoblepharidales</taxon>
        <taxon>Gonapodyaceae</taxon>
        <taxon>Gonapodya</taxon>
    </lineage>
</organism>
<evidence type="ECO:0000256" key="1">
    <source>
        <dbReference type="ARBA" id="ARBA00004141"/>
    </source>
</evidence>
<feature type="transmembrane region" description="Helical" evidence="6">
    <location>
        <begin position="99"/>
        <end position="122"/>
    </location>
</feature>
<feature type="transmembrane region" description="Helical" evidence="6">
    <location>
        <begin position="784"/>
        <end position="802"/>
    </location>
</feature>
<gene>
    <name evidence="7" type="ORF">M427DRAFT_149942</name>
</gene>
<feature type="transmembrane region" description="Helical" evidence="6">
    <location>
        <begin position="711"/>
        <end position="739"/>
    </location>
</feature>
<protein>
    <recommendedName>
        <fullName evidence="9">DUF2421 domain-containing protein</fullName>
    </recommendedName>
</protein>
<evidence type="ECO:0000256" key="4">
    <source>
        <dbReference type="ARBA" id="ARBA00023136"/>
    </source>
</evidence>
<evidence type="ECO:0000256" key="5">
    <source>
        <dbReference type="SAM" id="MobiDB-lite"/>
    </source>
</evidence>
<evidence type="ECO:0000313" key="8">
    <source>
        <dbReference type="Proteomes" id="UP000070544"/>
    </source>
</evidence>
<dbReference type="OMA" id="MSINADY"/>
<feature type="region of interest" description="Disordered" evidence="5">
    <location>
        <begin position="406"/>
        <end position="426"/>
    </location>
</feature>
<evidence type="ECO:0000256" key="3">
    <source>
        <dbReference type="ARBA" id="ARBA00022989"/>
    </source>
</evidence>
<keyword evidence="3 6" id="KW-1133">Transmembrane helix</keyword>
<dbReference type="OrthoDB" id="68611at2759"/>
<feature type="transmembrane region" description="Helical" evidence="6">
    <location>
        <begin position="181"/>
        <end position="202"/>
    </location>
</feature>
<keyword evidence="4 6" id="KW-0472">Membrane</keyword>
<name>A0A138ZYE0_GONPJ</name>
<dbReference type="AlphaFoldDB" id="A0A138ZYE0"/>